<comment type="caution">
    <text evidence="2">The sequence shown here is derived from an EMBL/GenBank/DDBJ whole genome shotgun (WGS) entry which is preliminary data.</text>
</comment>
<dbReference type="eggNOG" id="COG3673">
    <property type="taxonomic scope" value="Bacteria"/>
</dbReference>
<organism evidence="2 3">
    <name type="scientific">Hoylesella loescheii DSM 19665 = JCM 12249 = ATCC 15930</name>
    <dbReference type="NCBI Taxonomy" id="1122985"/>
    <lineage>
        <taxon>Bacteria</taxon>
        <taxon>Pseudomonadati</taxon>
        <taxon>Bacteroidota</taxon>
        <taxon>Bacteroidia</taxon>
        <taxon>Bacteroidales</taxon>
        <taxon>Prevotellaceae</taxon>
        <taxon>Hoylesella</taxon>
    </lineage>
</organism>
<dbReference type="RefSeq" id="WP_018968486.1">
    <property type="nucleotide sequence ID" value="NZ_KB899232.1"/>
</dbReference>
<dbReference type="AlphaFoldDB" id="A0A069QMD6"/>
<keyword evidence="3" id="KW-1185">Reference proteome</keyword>
<evidence type="ECO:0000256" key="1">
    <source>
        <dbReference type="SAM" id="MobiDB-lite"/>
    </source>
</evidence>
<evidence type="ECO:0000313" key="3">
    <source>
        <dbReference type="Proteomes" id="UP000027442"/>
    </source>
</evidence>
<protein>
    <submittedName>
        <fullName evidence="2">Uncharacterized protein</fullName>
    </submittedName>
</protein>
<dbReference type="Pfam" id="PF14107">
    <property type="entry name" value="DUF4280"/>
    <property type="match status" value="1"/>
</dbReference>
<sequence length="602" mass="69161">MLMKAKGNKIDTENRRQQDEEERRKWKDPNENEKFVCDGATVLCPYCSAPKGKLVVKEPRVKLQDKPWANAGDNDGLTNFAFNGLCMHPKWGNQKPPCNAVISLGLWKNLSDVNVDGFKGLVVKSTIPCHVSGECIKIVHSGQTARLDVRKEIKVASIRVVEQLEKGLDYNGVESQEVDGFVYGKTYHLEAFGFTNGIPEDKDIQWEAEFVFYDGRRATVMNKDLTRKWEPRGKCVEFPPLDYDSIGGTVVFYAYVSYRKDEASLNVWSHFRFRFFSFQEVKAQIIQRMGKPWLIDQSGTSLCGMACLFYVFAKLHPVEYGEFIIDMHHKGEATFHGYTIRPDADAEERMYDMDPRGDNYPIWADANGKERERMPMADWLSLAVLRSHESSTWTIPIIVKRFPPIFTLISKKMIYNGERENTIDQLSAVNWPDMMERLCHDFLGFQNVESVGLSINSLERRKSFLSIRRYDEQSNDDLYSLLEMEKAHKEGATVLMMIDSQMFDNIVSYSYEDLFTKSHWIVYEGGLTFYDAANKPVKDIGEATTLSFKFATWGVAPSNSHENLVNKKNISVSCFKSTFYGFIICRDYLPSNKKVIDSYMKV</sequence>
<name>A0A069QMD6_HOYLO</name>
<accession>A0A069QMD6</accession>
<dbReference type="EMBL" id="JNGW01000009">
    <property type="protein sequence ID" value="KDR53857.1"/>
    <property type="molecule type" value="Genomic_DNA"/>
</dbReference>
<feature type="compositionally biased region" description="Basic and acidic residues" evidence="1">
    <location>
        <begin position="8"/>
        <end position="27"/>
    </location>
</feature>
<dbReference type="PATRIC" id="fig|1122985.7.peg.48"/>
<dbReference type="InterPro" id="IPR025460">
    <property type="entry name" value="DUF4280"/>
</dbReference>
<gene>
    <name evidence="2" type="ORF">HMPREF1991_00044</name>
</gene>
<dbReference type="HOGENOM" id="CLU_031785_0_0_10"/>
<feature type="region of interest" description="Disordered" evidence="1">
    <location>
        <begin position="1"/>
        <end position="27"/>
    </location>
</feature>
<proteinExistence type="predicted"/>
<evidence type="ECO:0000313" key="2">
    <source>
        <dbReference type="EMBL" id="KDR53857.1"/>
    </source>
</evidence>
<dbReference type="Proteomes" id="UP000027442">
    <property type="component" value="Unassembled WGS sequence"/>
</dbReference>
<reference evidence="2 3" key="1">
    <citation type="submission" date="2013-08" db="EMBL/GenBank/DDBJ databases">
        <authorList>
            <person name="Weinstock G."/>
            <person name="Sodergren E."/>
            <person name="Wylie T."/>
            <person name="Fulton L."/>
            <person name="Fulton R."/>
            <person name="Fronick C."/>
            <person name="O'Laughlin M."/>
            <person name="Godfrey J."/>
            <person name="Miner T."/>
            <person name="Herter B."/>
            <person name="Appelbaum E."/>
            <person name="Cordes M."/>
            <person name="Lek S."/>
            <person name="Wollam A."/>
            <person name="Pepin K.H."/>
            <person name="Palsikar V.B."/>
            <person name="Mitreva M."/>
            <person name="Wilson R.K."/>
        </authorList>
    </citation>
    <scope>NUCLEOTIDE SEQUENCE [LARGE SCALE GENOMIC DNA]</scope>
    <source>
        <strain evidence="2 3">ATCC 15930</strain>
    </source>
</reference>